<organism evidence="1">
    <name type="scientific">human gut metagenome</name>
    <dbReference type="NCBI Taxonomy" id="408170"/>
    <lineage>
        <taxon>unclassified sequences</taxon>
        <taxon>metagenomes</taxon>
        <taxon>organismal metagenomes</taxon>
    </lineage>
</organism>
<accession>K1TQ13</accession>
<evidence type="ECO:0000313" key="1">
    <source>
        <dbReference type="EMBL" id="EKC71798.1"/>
    </source>
</evidence>
<dbReference type="EMBL" id="AJWY01004646">
    <property type="protein sequence ID" value="EKC71798.1"/>
    <property type="molecule type" value="Genomic_DNA"/>
</dbReference>
<name>K1TQ13_9ZZZZ</name>
<dbReference type="AlphaFoldDB" id="K1TQ13"/>
<comment type="caution">
    <text evidence="1">The sequence shown here is derived from an EMBL/GenBank/DDBJ whole genome shotgun (WGS) entry which is preliminary data.</text>
</comment>
<proteinExistence type="predicted"/>
<sequence>MDESGQAGKDMRPLEKGDKVAIVYYAQSLEGDDEIQEMPDEEFSWKESYQFKEKDLPDGKYAFTYEVTDITGKSTMSDVAFLNLKNGEIKPEL</sequence>
<reference evidence="1" key="1">
    <citation type="journal article" date="2013" name="Environ. Microbiol.">
        <title>Microbiota from the distal guts of lean and obese adolescents exhibit partial functional redundancy besides clear differences in community structure.</title>
        <authorList>
            <person name="Ferrer M."/>
            <person name="Ruiz A."/>
            <person name="Lanza F."/>
            <person name="Haange S.B."/>
            <person name="Oberbach A."/>
            <person name="Till H."/>
            <person name="Bargiela R."/>
            <person name="Campoy C."/>
            <person name="Segura M.T."/>
            <person name="Richter M."/>
            <person name="von Bergen M."/>
            <person name="Seifert J."/>
            <person name="Suarez A."/>
        </authorList>
    </citation>
    <scope>NUCLEOTIDE SEQUENCE</scope>
</reference>
<protein>
    <submittedName>
        <fullName evidence="1">Uncharacterized protein</fullName>
    </submittedName>
</protein>
<gene>
    <name evidence="1" type="ORF">LEA_07076</name>
</gene>